<comment type="caution">
    <text evidence="1">The sequence shown here is derived from an EMBL/GenBank/DDBJ whole genome shotgun (WGS) entry which is preliminary data.</text>
</comment>
<dbReference type="STRING" id="326474.AWB65_04066"/>
<accession>A0A158I1H6</accession>
<protein>
    <recommendedName>
        <fullName evidence="3">Cupin domain protein</fullName>
    </recommendedName>
</protein>
<dbReference type="RefSeq" id="WP_235007704.1">
    <property type="nucleotide sequence ID" value="NZ_FCNW02000023.1"/>
</dbReference>
<keyword evidence="2" id="KW-1185">Reference proteome</keyword>
<gene>
    <name evidence="1" type="ORF">AWB65_04066</name>
</gene>
<evidence type="ECO:0000313" key="1">
    <source>
        <dbReference type="EMBL" id="SAL50163.1"/>
    </source>
</evidence>
<sequence>MECIEIYTGDDGHSQFRHIHAFEVSPVSFNGVAVSLSSPQACESELLHEFDGDYFLGWHNPPSRQYVIVLAGELEIAVKRGDAAQRFAAGAVFVAGDLNGTGHTTRDPGRPRISRQLARMRQCYSSMLWLS</sequence>
<dbReference type="Proteomes" id="UP000054977">
    <property type="component" value="Unassembled WGS sequence"/>
</dbReference>
<proteinExistence type="predicted"/>
<evidence type="ECO:0008006" key="3">
    <source>
        <dbReference type="Google" id="ProtNLM"/>
    </source>
</evidence>
<reference evidence="1" key="1">
    <citation type="submission" date="2016-01" db="EMBL/GenBank/DDBJ databases">
        <authorList>
            <person name="Peeters C."/>
        </authorList>
    </citation>
    <scope>NUCLEOTIDE SEQUENCE [LARGE SCALE GENOMIC DNA]</scope>
    <source>
        <strain evidence="1">LMG 22934</strain>
    </source>
</reference>
<dbReference type="AlphaFoldDB" id="A0A158I1H6"/>
<dbReference type="EMBL" id="FCNW02000023">
    <property type="protein sequence ID" value="SAL50163.1"/>
    <property type="molecule type" value="Genomic_DNA"/>
</dbReference>
<name>A0A158I1H6_9BURK</name>
<organism evidence="1 2">
    <name type="scientific">Caballeronia humi</name>
    <dbReference type="NCBI Taxonomy" id="326474"/>
    <lineage>
        <taxon>Bacteria</taxon>
        <taxon>Pseudomonadati</taxon>
        <taxon>Pseudomonadota</taxon>
        <taxon>Betaproteobacteria</taxon>
        <taxon>Burkholderiales</taxon>
        <taxon>Burkholderiaceae</taxon>
        <taxon>Caballeronia</taxon>
    </lineage>
</organism>
<evidence type="ECO:0000313" key="2">
    <source>
        <dbReference type="Proteomes" id="UP000054977"/>
    </source>
</evidence>